<accession>A0A505DP69</accession>
<name>A0A505DP69_9ACTN</name>
<dbReference type="RefSeq" id="WP_119099445.1">
    <property type="nucleotide sequence ID" value="NZ_QXMJ01000070.1"/>
</dbReference>
<evidence type="ECO:0000313" key="4">
    <source>
        <dbReference type="Proteomes" id="UP000317378"/>
    </source>
</evidence>
<proteinExistence type="predicted"/>
<feature type="compositionally biased region" description="Polar residues" evidence="1">
    <location>
        <begin position="56"/>
        <end position="70"/>
    </location>
</feature>
<feature type="signal peptide" evidence="2">
    <location>
        <begin position="1"/>
        <end position="31"/>
    </location>
</feature>
<evidence type="ECO:0000256" key="2">
    <source>
        <dbReference type="SAM" id="SignalP"/>
    </source>
</evidence>
<feature type="compositionally biased region" description="Basic and acidic residues" evidence="1">
    <location>
        <begin position="72"/>
        <end position="89"/>
    </location>
</feature>
<feature type="region of interest" description="Disordered" evidence="1">
    <location>
        <begin position="37"/>
        <end position="115"/>
    </location>
</feature>
<evidence type="ECO:0000256" key="1">
    <source>
        <dbReference type="SAM" id="MobiDB-lite"/>
    </source>
</evidence>
<evidence type="ECO:0000313" key="3">
    <source>
        <dbReference type="EMBL" id="TPQ22962.1"/>
    </source>
</evidence>
<gene>
    <name evidence="3" type="ORF">FGD71_006615</name>
</gene>
<keyword evidence="4" id="KW-1185">Reference proteome</keyword>
<keyword evidence="2" id="KW-0732">Signal</keyword>
<sequence>MLRGTTARTQGVLLAAVLLALQLFAPTVSFASAHPTHVISSEDRTASETQARAAESTKSSVDTESVSCGTNKHLDGKTPPFRVRDRQRSADSTPQTPTRPLLTRDPTITDGGTSHTVGAASLRTTRSSAAHSAAALQVFRC</sequence>
<dbReference type="AlphaFoldDB" id="A0A505DP69"/>
<comment type="caution">
    <text evidence="3">The sequence shown here is derived from an EMBL/GenBank/DDBJ whole genome shotgun (WGS) entry which is preliminary data.</text>
</comment>
<protein>
    <recommendedName>
        <fullName evidence="5">Secreted protein</fullName>
    </recommendedName>
</protein>
<evidence type="ECO:0008006" key="5">
    <source>
        <dbReference type="Google" id="ProtNLM"/>
    </source>
</evidence>
<organism evidence="3 4">
    <name type="scientific">Streptomyces sporangiiformans</name>
    <dbReference type="NCBI Taxonomy" id="2315329"/>
    <lineage>
        <taxon>Bacteria</taxon>
        <taxon>Bacillati</taxon>
        <taxon>Actinomycetota</taxon>
        <taxon>Actinomycetes</taxon>
        <taxon>Kitasatosporales</taxon>
        <taxon>Streptomycetaceae</taxon>
        <taxon>Streptomyces</taxon>
    </lineage>
</organism>
<reference evidence="3 4" key="1">
    <citation type="submission" date="2019-06" db="EMBL/GenBank/DDBJ databases">
        <title>Streptomyces sporangiiformans sp. nov., a novel actinomycete isolated from soil in Mount Song.</title>
        <authorList>
            <person name="Han L."/>
        </authorList>
    </citation>
    <scope>NUCLEOTIDE SEQUENCE [LARGE SCALE GENOMIC DNA]</scope>
    <source>
        <strain evidence="3 4">NEAU-SSA 1</strain>
    </source>
</reference>
<dbReference type="Proteomes" id="UP000317378">
    <property type="component" value="Unassembled WGS sequence"/>
</dbReference>
<feature type="chain" id="PRO_5021337186" description="Secreted protein" evidence="2">
    <location>
        <begin position="32"/>
        <end position="141"/>
    </location>
</feature>
<feature type="compositionally biased region" description="Low complexity" evidence="1">
    <location>
        <begin position="93"/>
        <end position="109"/>
    </location>
</feature>
<dbReference type="EMBL" id="VCHX02000070">
    <property type="protein sequence ID" value="TPQ22962.1"/>
    <property type="molecule type" value="Genomic_DNA"/>
</dbReference>